<comment type="caution">
    <text evidence="1">The sequence shown here is derived from an EMBL/GenBank/DDBJ whole genome shotgun (WGS) entry which is preliminary data.</text>
</comment>
<keyword evidence="2" id="KW-1185">Reference proteome</keyword>
<protein>
    <submittedName>
        <fullName evidence="1">Uncharacterized protein</fullName>
    </submittedName>
</protein>
<gene>
    <name evidence="1" type="ORF">GGR43_004082</name>
</gene>
<sequence length="62" mass="7308">MTPRDVKPPEKRRAFLLYYARVLLREARSRRGQNVDWMIAGAARARREAMTIQPAAKQMEMF</sequence>
<dbReference type="EMBL" id="JACIDT010000022">
    <property type="protein sequence ID" value="MBB3928338.1"/>
    <property type="molecule type" value="Genomic_DNA"/>
</dbReference>
<dbReference type="Proteomes" id="UP000571950">
    <property type="component" value="Unassembled WGS sequence"/>
</dbReference>
<name>A0A7W6BK37_9SPHN</name>
<dbReference type="AlphaFoldDB" id="A0A7W6BK37"/>
<evidence type="ECO:0000313" key="2">
    <source>
        <dbReference type="Proteomes" id="UP000571950"/>
    </source>
</evidence>
<accession>A0A7W6BK37</accession>
<proteinExistence type="predicted"/>
<reference evidence="1 2" key="1">
    <citation type="submission" date="2020-08" db="EMBL/GenBank/DDBJ databases">
        <title>Genomic Encyclopedia of Type Strains, Phase IV (KMG-IV): sequencing the most valuable type-strain genomes for metagenomic binning, comparative biology and taxonomic classification.</title>
        <authorList>
            <person name="Goeker M."/>
        </authorList>
    </citation>
    <scope>NUCLEOTIDE SEQUENCE [LARGE SCALE GENOMIC DNA]</scope>
    <source>
        <strain evidence="1 2">DSM 26189</strain>
    </source>
</reference>
<organism evidence="1 2">
    <name type="scientific">Sphingobium jiangsuense</name>
    <dbReference type="NCBI Taxonomy" id="870476"/>
    <lineage>
        <taxon>Bacteria</taxon>
        <taxon>Pseudomonadati</taxon>
        <taxon>Pseudomonadota</taxon>
        <taxon>Alphaproteobacteria</taxon>
        <taxon>Sphingomonadales</taxon>
        <taxon>Sphingomonadaceae</taxon>
        <taxon>Sphingobium</taxon>
    </lineage>
</organism>
<dbReference type="RefSeq" id="WP_188073618.1">
    <property type="nucleotide sequence ID" value="NZ_BSPS01000044.1"/>
</dbReference>
<evidence type="ECO:0000313" key="1">
    <source>
        <dbReference type="EMBL" id="MBB3928338.1"/>
    </source>
</evidence>